<protein>
    <submittedName>
        <fullName evidence="1">Uncharacterized protein</fullName>
    </submittedName>
</protein>
<sequence>MDGQTRTTDATASVPTFLDLEFTRSRPEPDIILCCSDSKKLLLHKLLLSNGSRYFHQVLDQFDTLDLPPRQSDLLRGPSSSTTTTDDLDAEVGVKSLVQRAERDQVARLDEIQMDEDSDTVIGLALVWYGTLPDHQLKPTKVALILSILQASQKYQSPLTLKIYLDMLLDSLDSFHDRGQKIRGPFCLAHSLGRRDGGGGSRRGGGVQGAQRLLDSKASLLSPLSKRGSSCSSPKVPSPLRFESRREAIHPCLDSPNSITPPPPRRRRDKSDSVSFSPHPFSDKPKRRRGWVTVKEGDWQSQGKDESDGQGSPHYFSSTISTEVYLEIYSTLSNLELESEARWVLPMFAKQVRLDMITQEMAVKMGPMGLITLHREMACSLFCDPPRSQEDEIEVEEEEEGGRGGLLSRNSTRMYTCDEEHPFR</sequence>
<evidence type="ECO:0000313" key="2">
    <source>
        <dbReference type="Proteomes" id="UP000245626"/>
    </source>
</evidence>
<gene>
    <name evidence="1" type="ORF">IE53DRAFT_384608</name>
</gene>
<dbReference type="EMBL" id="KZ819750">
    <property type="protein sequence ID" value="PWN52933.1"/>
    <property type="molecule type" value="Genomic_DNA"/>
</dbReference>
<organism evidence="1 2">
    <name type="scientific">Violaceomyces palustris</name>
    <dbReference type="NCBI Taxonomy" id="1673888"/>
    <lineage>
        <taxon>Eukaryota</taxon>
        <taxon>Fungi</taxon>
        <taxon>Dikarya</taxon>
        <taxon>Basidiomycota</taxon>
        <taxon>Ustilaginomycotina</taxon>
        <taxon>Ustilaginomycetes</taxon>
        <taxon>Violaceomycetales</taxon>
        <taxon>Violaceomycetaceae</taxon>
        <taxon>Violaceomyces</taxon>
    </lineage>
</organism>
<name>A0ACD0P478_9BASI</name>
<keyword evidence="2" id="KW-1185">Reference proteome</keyword>
<accession>A0ACD0P478</accession>
<evidence type="ECO:0000313" key="1">
    <source>
        <dbReference type="EMBL" id="PWN52933.1"/>
    </source>
</evidence>
<reference evidence="1 2" key="1">
    <citation type="journal article" date="2018" name="Mol. Biol. Evol.">
        <title>Broad Genomic Sampling Reveals a Smut Pathogenic Ancestry of the Fungal Clade Ustilaginomycotina.</title>
        <authorList>
            <person name="Kijpornyongpan T."/>
            <person name="Mondo S.J."/>
            <person name="Barry K."/>
            <person name="Sandor L."/>
            <person name="Lee J."/>
            <person name="Lipzen A."/>
            <person name="Pangilinan J."/>
            <person name="LaButti K."/>
            <person name="Hainaut M."/>
            <person name="Henrissat B."/>
            <person name="Grigoriev I.V."/>
            <person name="Spatafora J.W."/>
            <person name="Aime M.C."/>
        </authorList>
    </citation>
    <scope>NUCLEOTIDE SEQUENCE [LARGE SCALE GENOMIC DNA]</scope>
    <source>
        <strain evidence="1 2">SA 807</strain>
    </source>
</reference>
<proteinExistence type="predicted"/>
<dbReference type="Proteomes" id="UP000245626">
    <property type="component" value="Unassembled WGS sequence"/>
</dbReference>